<dbReference type="PRINTS" id="PR01435">
    <property type="entry name" value="NPOXDRDTASE5"/>
</dbReference>
<feature type="domain" description="MrpA C-terminal/MbhE" evidence="16">
    <location>
        <begin position="764"/>
        <end position="838"/>
    </location>
</feature>
<dbReference type="Pfam" id="PF00662">
    <property type="entry name" value="Proton_antipo_N"/>
    <property type="match status" value="1"/>
</dbReference>
<evidence type="ECO:0000256" key="7">
    <source>
        <dbReference type="ARBA" id="ARBA00023065"/>
    </source>
</evidence>
<dbReference type="EMBL" id="CP121208">
    <property type="protein sequence ID" value="WFM83229.1"/>
    <property type="molecule type" value="Genomic_DNA"/>
</dbReference>
<feature type="transmembrane region" description="Helical" evidence="11">
    <location>
        <begin position="1042"/>
        <end position="1066"/>
    </location>
</feature>
<keyword evidence="5 9" id="KW-0812">Transmembrane</keyword>
<sequence length="1136" mass="119440">MLFVLAIFALAALVAPLLMRWGRLGFAVLALVPAGAFVYLLTRGPEVYAAARGSLPSSSLVPWPHPFADVGDRFADAAQATSAHTNALPAVFPVENWAWAPQVHLELTFQLDVLSWVMALIVTGVGALVLVYSSRYFSSSASGLGRFAGVFTGFAGAMLGLVTTDNTLALYMFWELTTVFSFLLIGHSFTKSASRRAAMAALTVTTAGGLAMLAGIVILGQIPGGSYRLSELVSAAHNGTLGQAALTVESASPLLVGAAVGLVLIGAASKSALVPFHFWLPAAMAAPTPVSAYLHSSAMVKAGVYLVARLAPGFSDFSVWTWTVVPLGIGTLLVGGYRALKQYDLKLVLAFGTVSQLGLITLMVGFGNEALMLAGLAMLVAHSLFKSALFLSVGQVDWATGTRDLRELSGVGKAMLPTAVAAGLACASMAGLPGFAGFVAKEAALTSLVDGGAREMTAWISIALGSALTVAYTLRYWFGAFTSWGAQADAGSAAADRRVLPVAKTSVRPTNAMMTVPVLVLALASLIFGCLGSVLDHVLAPYALGSFSPGGVAGYAHTGGDSALGAQAPHLTSAIHLGLPLLISVAIWVIGGAIFAWSSQLEKVTRKWEFPLSAHGSYASTIRGLENASGVTTALTQRGSLPAYLATILVFMLVASSSVLIAIWPNTWAGVRVWDSLAQASVVALTALAALLGARARHRMKAVLLLGTAGYGVALIYELYGAPDLALTQVLVETMSLVVFVLVLRRFPAYFSNRPLAVTRWWRVGLGVLAGVTVAVIGALAAGVRVADPISRDFHDLAYRHGYGKNIVNVTLVDIRAWDTMGELSVLIACAIGVSSLLFIRDRIGRVDRLRNVAIPVEVRERSGFRREVNFCDARSQDIQPKHSPRSRMFWDKKGLQTIDTPGKQNPTPTTSARVRESRAASQLWLVGAEALRKSSRSVILEIGTRSVYHAMLVVSVFFLFSGHNQPGGGFAGGLLAGIALTIRYLAGGRYELGAAVPLHPGHLMGAGMSIAAVAALVPVAVGGTILQTAKLDFVLPAFGHVHLATAIFFDIGVYFVVVGLVLDILRSLGAEIDRHGELEGISDDDAVSLTPAADSRLERFDAAASALGIHMPHDKDTDDDSSNDRAVVRRKGGQA</sequence>
<feature type="domain" description="NADH-Ubiquinone oxidoreductase (complex I) chain 5 N-terminal" evidence="13">
    <location>
        <begin position="99"/>
        <end position="147"/>
    </location>
</feature>
<evidence type="ECO:0000256" key="1">
    <source>
        <dbReference type="ARBA" id="ARBA00004651"/>
    </source>
</evidence>
<evidence type="ECO:0000256" key="4">
    <source>
        <dbReference type="ARBA" id="ARBA00022475"/>
    </source>
</evidence>
<feature type="domain" description="MrpA C-terminal/MbhD" evidence="15">
    <location>
        <begin position="685"/>
        <end position="748"/>
    </location>
</feature>
<feature type="region of interest" description="Disordered" evidence="10">
    <location>
        <begin position="1110"/>
        <end position="1136"/>
    </location>
</feature>
<dbReference type="InterPro" id="IPR046806">
    <property type="entry name" value="MrpA_C/MbhE"/>
</dbReference>
<feature type="transmembrane region" description="Helical" evidence="11">
    <location>
        <begin position="113"/>
        <end position="132"/>
    </location>
</feature>
<dbReference type="Pfam" id="PF00361">
    <property type="entry name" value="Proton_antipo_M"/>
    <property type="match status" value="1"/>
</dbReference>
<reference evidence="17 18" key="1">
    <citation type="submission" date="2023-03" db="EMBL/GenBank/DDBJ databases">
        <title>Complete genome of Arcanobacterium canis strain DSM 25104 isolated in 2010 from a canine otitis externa in Germany.</title>
        <authorList>
            <person name="Borowiak M."/>
            <person name="Kreitlow A."/>
            <person name="Malorny B."/>
            <person name="Laemmler C."/>
            <person name="Prenger-Berninghoff E."/>
            <person name="Ploetz M."/>
            <person name="Abdulmawjood A."/>
        </authorList>
    </citation>
    <scope>NUCLEOTIDE SEQUENCE [LARGE SCALE GENOMIC DNA]</scope>
    <source>
        <strain evidence="17 18">DSM 25104</strain>
    </source>
</reference>
<dbReference type="NCBIfam" id="NF009284">
    <property type="entry name" value="PRK12644.1"/>
    <property type="match status" value="1"/>
</dbReference>
<name>A0ABY8FXI2_9ACTO</name>
<feature type="transmembrane region" description="Helical" evidence="11">
    <location>
        <begin position="574"/>
        <end position="597"/>
    </location>
</feature>
<evidence type="ECO:0000256" key="2">
    <source>
        <dbReference type="ARBA" id="ARBA00022448"/>
    </source>
</evidence>
<keyword evidence="6 11" id="KW-1133">Transmembrane helix</keyword>
<organism evidence="17 18">
    <name type="scientific">Arcanobacterium canis</name>
    <dbReference type="NCBI Taxonomy" id="999183"/>
    <lineage>
        <taxon>Bacteria</taxon>
        <taxon>Bacillati</taxon>
        <taxon>Actinomycetota</taxon>
        <taxon>Actinomycetes</taxon>
        <taxon>Actinomycetales</taxon>
        <taxon>Actinomycetaceae</taxon>
        <taxon>Arcanobacterium</taxon>
    </lineage>
</organism>
<evidence type="ECO:0000256" key="8">
    <source>
        <dbReference type="ARBA" id="ARBA00023136"/>
    </source>
</evidence>
<dbReference type="PANTHER" id="PTHR43373">
    <property type="entry name" value="NA(+)/H(+) ANTIPORTER SUBUNIT"/>
    <property type="match status" value="1"/>
</dbReference>
<evidence type="ECO:0000256" key="9">
    <source>
        <dbReference type="RuleBase" id="RU000320"/>
    </source>
</evidence>
<keyword evidence="18" id="KW-1185">Reference proteome</keyword>
<dbReference type="Pfam" id="PF20501">
    <property type="entry name" value="MbhE"/>
    <property type="match status" value="1"/>
</dbReference>
<dbReference type="Pfam" id="PF13244">
    <property type="entry name" value="MbhD"/>
    <property type="match status" value="1"/>
</dbReference>
<gene>
    <name evidence="17" type="ORF">P7079_07505</name>
</gene>
<feature type="transmembrane region" description="Helical" evidence="11">
    <location>
        <begin position="317"/>
        <end position="340"/>
    </location>
</feature>
<feature type="transmembrane region" description="Helical" evidence="11">
    <location>
        <begin position="414"/>
        <end position="436"/>
    </location>
</feature>
<dbReference type="PRINTS" id="PR01434">
    <property type="entry name" value="NADHDHGNASE5"/>
</dbReference>
<feature type="transmembrane region" description="Helical" evidence="11">
    <location>
        <begin position="643"/>
        <end position="664"/>
    </location>
</feature>
<feature type="transmembrane region" description="Helical" evidence="11">
    <location>
        <begin position="676"/>
        <end position="695"/>
    </location>
</feature>
<feature type="domain" description="Na+/H+ antiporter MnhB subunit-related protein" evidence="14">
    <location>
        <begin position="940"/>
        <end position="1063"/>
    </location>
</feature>
<feature type="transmembrane region" description="Helical" evidence="11">
    <location>
        <begin position="372"/>
        <end position="393"/>
    </location>
</feature>
<dbReference type="InterPro" id="IPR001516">
    <property type="entry name" value="Proton_antipo_N"/>
</dbReference>
<keyword evidence="3" id="KW-0050">Antiport</keyword>
<dbReference type="InterPro" id="IPR025383">
    <property type="entry name" value="MrpA_C/MbhD"/>
</dbReference>
<feature type="transmembrane region" description="Helical" evidence="11">
    <location>
        <begin position="1008"/>
        <end position="1030"/>
    </location>
</feature>
<dbReference type="PANTHER" id="PTHR43373:SF1">
    <property type="entry name" value="NA(+)_H(+) ANTIPORTER SUBUNIT A"/>
    <property type="match status" value="1"/>
</dbReference>
<proteinExistence type="predicted"/>
<feature type="transmembrane region" description="Helical" evidence="11">
    <location>
        <begin position="824"/>
        <end position="841"/>
    </location>
</feature>
<evidence type="ECO:0000256" key="11">
    <source>
        <dbReference type="SAM" id="Phobius"/>
    </source>
</evidence>
<feature type="domain" description="NADH:quinone oxidoreductase/Mrp antiporter transmembrane" evidence="12">
    <location>
        <begin position="166"/>
        <end position="455"/>
    </location>
</feature>
<feature type="transmembrane region" description="Helical" evidence="11">
    <location>
        <begin position="254"/>
        <end position="280"/>
    </location>
</feature>
<dbReference type="RefSeq" id="WP_278012654.1">
    <property type="nucleotide sequence ID" value="NZ_CP121208.1"/>
</dbReference>
<dbReference type="InterPro" id="IPR050616">
    <property type="entry name" value="CPA3_Na-H_Antiporter_A"/>
</dbReference>
<evidence type="ECO:0000259" key="15">
    <source>
        <dbReference type="Pfam" id="PF13244"/>
    </source>
</evidence>
<feature type="transmembrane region" description="Helical" evidence="11">
    <location>
        <begin position="943"/>
        <end position="962"/>
    </location>
</feature>
<evidence type="ECO:0000256" key="5">
    <source>
        <dbReference type="ARBA" id="ARBA00022692"/>
    </source>
</evidence>
<evidence type="ECO:0000313" key="18">
    <source>
        <dbReference type="Proteomes" id="UP001215216"/>
    </source>
</evidence>
<evidence type="ECO:0000256" key="3">
    <source>
        <dbReference type="ARBA" id="ARBA00022449"/>
    </source>
</evidence>
<protein>
    <submittedName>
        <fullName evidence="17">Na+/H+ antiporter subunit A</fullName>
    </submittedName>
</protein>
<evidence type="ECO:0000259" key="14">
    <source>
        <dbReference type="Pfam" id="PF04039"/>
    </source>
</evidence>
<feature type="transmembrane region" description="Helical" evidence="11">
    <location>
        <begin position="764"/>
        <end position="784"/>
    </location>
</feature>
<feature type="compositionally biased region" description="Basic and acidic residues" evidence="10">
    <location>
        <begin position="1112"/>
        <end position="1128"/>
    </location>
</feature>
<evidence type="ECO:0000256" key="6">
    <source>
        <dbReference type="ARBA" id="ARBA00022989"/>
    </source>
</evidence>
<dbReference type="InterPro" id="IPR007182">
    <property type="entry name" value="MnhB"/>
</dbReference>
<keyword evidence="8 11" id="KW-0472">Membrane</keyword>
<comment type="subcellular location">
    <subcellularLocation>
        <location evidence="1">Cell membrane</location>
        <topology evidence="1">Multi-pass membrane protein</topology>
    </subcellularLocation>
    <subcellularLocation>
        <location evidence="9">Membrane</location>
        <topology evidence="9">Multi-pass membrane protein</topology>
    </subcellularLocation>
</comment>
<feature type="transmembrane region" description="Helical" evidence="11">
    <location>
        <begin position="726"/>
        <end position="744"/>
    </location>
</feature>
<feature type="transmembrane region" description="Helical" evidence="11">
    <location>
        <begin position="514"/>
        <end position="535"/>
    </location>
</feature>
<keyword evidence="7" id="KW-0406">Ion transport</keyword>
<evidence type="ECO:0000256" key="10">
    <source>
        <dbReference type="SAM" id="MobiDB-lite"/>
    </source>
</evidence>
<feature type="transmembrane region" description="Helical" evidence="11">
    <location>
        <begin position="197"/>
        <end position="222"/>
    </location>
</feature>
<feature type="transmembrane region" description="Helical" evidence="11">
    <location>
        <begin position="456"/>
        <end position="474"/>
    </location>
</feature>
<feature type="transmembrane region" description="Helical" evidence="11">
    <location>
        <begin position="168"/>
        <end position="185"/>
    </location>
</feature>
<keyword evidence="4" id="KW-1003">Cell membrane</keyword>
<evidence type="ECO:0000259" key="12">
    <source>
        <dbReference type="Pfam" id="PF00361"/>
    </source>
</evidence>
<evidence type="ECO:0000259" key="16">
    <source>
        <dbReference type="Pfam" id="PF20501"/>
    </source>
</evidence>
<dbReference type="Proteomes" id="UP001215216">
    <property type="component" value="Chromosome"/>
</dbReference>
<feature type="transmembrane region" description="Helical" evidence="11">
    <location>
        <begin position="968"/>
        <end position="987"/>
    </location>
</feature>
<feature type="transmembrane region" description="Helical" evidence="11">
    <location>
        <begin position="347"/>
        <end position="366"/>
    </location>
</feature>
<evidence type="ECO:0000313" key="17">
    <source>
        <dbReference type="EMBL" id="WFM83229.1"/>
    </source>
</evidence>
<keyword evidence="2" id="KW-0813">Transport</keyword>
<dbReference type="Pfam" id="PF04039">
    <property type="entry name" value="MnhB"/>
    <property type="match status" value="1"/>
</dbReference>
<feature type="transmembrane region" description="Helical" evidence="11">
    <location>
        <begin position="702"/>
        <end position="720"/>
    </location>
</feature>
<evidence type="ECO:0000259" key="13">
    <source>
        <dbReference type="Pfam" id="PF00662"/>
    </source>
</evidence>
<feature type="transmembrane region" description="Helical" evidence="11">
    <location>
        <begin position="144"/>
        <end position="162"/>
    </location>
</feature>
<dbReference type="InterPro" id="IPR001750">
    <property type="entry name" value="ND/Mrp_TM"/>
</dbReference>
<accession>A0ABY8FXI2</accession>